<evidence type="ECO:0000313" key="1">
    <source>
        <dbReference type="EMBL" id="MCL1031385.1"/>
    </source>
</evidence>
<name>A0ABT0KH82_9GAMM</name>
<gene>
    <name evidence="1" type="ORF">KAJ71_20535</name>
</gene>
<comment type="caution">
    <text evidence="1">The sequence shown here is derived from an EMBL/GenBank/DDBJ whole genome shotgun (WGS) entry which is preliminary data.</text>
</comment>
<protein>
    <submittedName>
        <fullName evidence="1">Phage tail protein</fullName>
    </submittedName>
</protein>
<keyword evidence="2" id="KW-1185">Reference proteome</keyword>
<sequence length="525" mass="55826">MNKIPYAIGTAAGTAVAPIDASATIGSFSGGSSVFAGLVFSKKGKPNTVLGITPNNGKSVLGEAPRPQEGPFFEPLRHVNQALSGGNGYVVRVPFPGMMIPAIHLTADTTGTPAVTTVKASTSATAFGADITVPTKAAMTIYVDDGDKSENRKLSLEPIKTKPGFFALKLMETDSLGAVTTIESYEVSFKIDAIDDMSLSAFLPDVLERNNSCLRALASETAVLPETFTSISQAFVGGSDGDFKKLTTKDYSASIAVLDGSIVDYTAILTLGIYDAVAIAQLADLAKAVRVDMFADVDPRLPADKALAQLAALGLGGNENVTAYYYPYSCRDPLGQSNVVFGLSGDAFTAKAKGVAMVPDIGGWHFSPAGKDRGVINRQNIKPLPAAANIDREVFAKAHLNVVTSSGGVIFIDDALTTCAEDNYKKYQHVVSVMNSIARNYYALASSIKHSPDGITREGLEKGMTRLLDRYYAAEALRKPRDPDQGDVPYILTVTNTDFDSWQTRWEVCVVGVARRIVGIPVLLR</sequence>
<proteinExistence type="predicted"/>
<dbReference type="RefSeq" id="WP_248947398.1">
    <property type="nucleotide sequence ID" value="NZ_CBCSGY010000016.1"/>
</dbReference>
<dbReference type="EMBL" id="JAGQDC010000021">
    <property type="protein sequence ID" value="MCL1031385.1"/>
    <property type="molecule type" value="Genomic_DNA"/>
</dbReference>
<dbReference type="Proteomes" id="UP001165275">
    <property type="component" value="Unassembled WGS sequence"/>
</dbReference>
<organism evidence="1 2">
    <name type="scientific">Serratia silvae</name>
    <dbReference type="NCBI Taxonomy" id="2824122"/>
    <lineage>
        <taxon>Bacteria</taxon>
        <taxon>Pseudomonadati</taxon>
        <taxon>Pseudomonadota</taxon>
        <taxon>Gammaproteobacteria</taxon>
        <taxon>Enterobacterales</taxon>
        <taxon>Yersiniaceae</taxon>
        <taxon>Serratia</taxon>
    </lineage>
</organism>
<reference evidence="1" key="1">
    <citation type="submission" date="2021-04" db="EMBL/GenBank/DDBJ databases">
        <title>Genome sequence of Serratia sp. arafor3.</title>
        <authorList>
            <person name="Besaury L."/>
        </authorList>
    </citation>
    <scope>NUCLEOTIDE SEQUENCE</scope>
    <source>
        <strain evidence="1">Arafor3</strain>
    </source>
</reference>
<evidence type="ECO:0000313" key="2">
    <source>
        <dbReference type="Proteomes" id="UP001165275"/>
    </source>
</evidence>
<accession>A0ABT0KH82</accession>